<dbReference type="PANTHER" id="PTHR33908">
    <property type="entry name" value="MANNOSYLTRANSFERASE YKCB-RELATED"/>
    <property type="match status" value="1"/>
</dbReference>
<organism evidence="10 11">
    <name type="scientific">Nostoc linckia z8</name>
    <dbReference type="NCBI Taxonomy" id="1628746"/>
    <lineage>
        <taxon>Bacteria</taxon>
        <taxon>Bacillati</taxon>
        <taxon>Cyanobacteriota</taxon>
        <taxon>Cyanophyceae</taxon>
        <taxon>Nostocales</taxon>
        <taxon>Nostocaceae</taxon>
        <taxon>Nostoc</taxon>
    </lineage>
</organism>
<evidence type="ECO:0000256" key="1">
    <source>
        <dbReference type="ARBA" id="ARBA00004651"/>
    </source>
</evidence>
<keyword evidence="6 8" id="KW-1133">Transmembrane helix</keyword>
<evidence type="ECO:0000256" key="7">
    <source>
        <dbReference type="ARBA" id="ARBA00023136"/>
    </source>
</evidence>
<name>A0A9Q5ZE43_NOSLI</name>
<feature type="transmembrane region" description="Helical" evidence="8">
    <location>
        <begin position="280"/>
        <end position="300"/>
    </location>
</feature>
<dbReference type="GeneID" id="57095700"/>
<feature type="transmembrane region" description="Helical" evidence="8">
    <location>
        <begin position="241"/>
        <end position="260"/>
    </location>
</feature>
<evidence type="ECO:0000256" key="3">
    <source>
        <dbReference type="ARBA" id="ARBA00022676"/>
    </source>
</evidence>
<evidence type="ECO:0000256" key="2">
    <source>
        <dbReference type="ARBA" id="ARBA00022475"/>
    </source>
</evidence>
<dbReference type="GO" id="GO:0016763">
    <property type="term" value="F:pentosyltransferase activity"/>
    <property type="evidence" value="ECO:0007669"/>
    <property type="project" value="TreeGrafter"/>
</dbReference>
<feature type="transmembrane region" description="Helical" evidence="8">
    <location>
        <begin position="373"/>
        <end position="391"/>
    </location>
</feature>
<evidence type="ECO:0000259" key="9">
    <source>
        <dbReference type="Pfam" id="PF13231"/>
    </source>
</evidence>
<feature type="transmembrane region" description="Helical" evidence="8">
    <location>
        <begin position="341"/>
        <end position="361"/>
    </location>
</feature>
<feature type="transmembrane region" description="Helical" evidence="8">
    <location>
        <begin position="111"/>
        <end position="128"/>
    </location>
</feature>
<dbReference type="EMBL" id="LAHD01000017">
    <property type="protein sequence ID" value="PHK05221.1"/>
    <property type="molecule type" value="Genomic_DNA"/>
</dbReference>
<comment type="subcellular location">
    <subcellularLocation>
        <location evidence="1">Cell membrane</location>
        <topology evidence="1">Multi-pass membrane protein</topology>
    </subcellularLocation>
</comment>
<evidence type="ECO:0000256" key="6">
    <source>
        <dbReference type="ARBA" id="ARBA00022989"/>
    </source>
</evidence>
<feature type="transmembrane region" description="Helical" evidence="8">
    <location>
        <begin position="312"/>
        <end position="335"/>
    </location>
</feature>
<keyword evidence="2" id="KW-1003">Cell membrane</keyword>
<dbReference type="PANTHER" id="PTHR33908:SF11">
    <property type="entry name" value="MEMBRANE PROTEIN"/>
    <property type="match status" value="1"/>
</dbReference>
<feature type="transmembrane region" description="Helical" evidence="8">
    <location>
        <begin position="7"/>
        <end position="24"/>
    </location>
</feature>
<sequence>MKQYKYYLIFFTVITISIFSRFFLLQNQSLWFDEGWSLALSDATSLQENFYKIQNREAGDKYQTLYYLLLFLWRSLFGESEFAIRALSALFGVGSVIIVYFTCLNIYGKKHAFWSSLILAVSSFSVFYSQDARPYSLLIFIAAFQIYFFSKSLNPETNNKIIFQVLFGIFSAIATFGSVLTLMFTSALYIAHAIVYRNFKEWLRWLIPSVIFSSPMLWFYLFSPAASDPTATAVTRTGLPIIQNIMFVIYGTLVGTSYAAPLEELRGDNKIEILLGYWPHLLIFFIVITVIFTALVKSLLSQLKTRKHQRADYLFAWILVISFLLNLVFALVTKINWLPRHSFYLCLPLFILIPSAFLHNYQADTQGQSQLDVLSKFAKIATVFLVVMNIYSNFNYYFNPIYGKDDYRGAVEYLVKNRDASAKSVLLLGQIRLFKYYGDSSTLYIPQYILETVKGKNLGEKIQTATNNAKTVFLIVNREFYWKLKDEFKKEMSELYTLEDEKNWRYVKIYRFVSKK</sequence>
<evidence type="ECO:0000256" key="4">
    <source>
        <dbReference type="ARBA" id="ARBA00022679"/>
    </source>
</evidence>
<dbReference type="InterPro" id="IPR050297">
    <property type="entry name" value="LipidA_mod_glycosyltrf_83"/>
</dbReference>
<protein>
    <recommendedName>
        <fullName evidence="9">Glycosyltransferase RgtA/B/C/D-like domain-containing protein</fullName>
    </recommendedName>
</protein>
<dbReference type="InterPro" id="IPR038731">
    <property type="entry name" value="RgtA/B/C-like"/>
</dbReference>
<evidence type="ECO:0000313" key="10">
    <source>
        <dbReference type="EMBL" id="PHK05221.1"/>
    </source>
</evidence>
<dbReference type="GO" id="GO:0005886">
    <property type="term" value="C:plasma membrane"/>
    <property type="evidence" value="ECO:0007669"/>
    <property type="project" value="UniProtKB-SubCell"/>
</dbReference>
<feature type="transmembrane region" description="Helical" evidence="8">
    <location>
        <begin position="202"/>
        <end position="221"/>
    </location>
</feature>
<evidence type="ECO:0000313" key="11">
    <source>
        <dbReference type="Proteomes" id="UP000222310"/>
    </source>
</evidence>
<evidence type="ECO:0000256" key="5">
    <source>
        <dbReference type="ARBA" id="ARBA00022692"/>
    </source>
</evidence>
<feature type="domain" description="Glycosyltransferase RgtA/B/C/D-like" evidence="9">
    <location>
        <begin position="69"/>
        <end position="224"/>
    </location>
</feature>
<feature type="transmembrane region" description="Helical" evidence="8">
    <location>
        <begin position="82"/>
        <end position="104"/>
    </location>
</feature>
<dbReference type="GO" id="GO:0009103">
    <property type="term" value="P:lipopolysaccharide biosynthetic process"/>
    <property type="evidence" value="ECO:0007669"/>
    <property type="project" value="UniProtKB-ARBA"/>
</dbReference>
<proteinExistence type="predicted"/>
<accession>A0A9Q5ZE43</accession>
<reference evidence="10 11" key="1">
    <citation type="submission" date="2015-02" db="EMBL/GenBank/DDBJ databases">
        <title>Nostoc linckia genome annotation.</title>
        <authorList>
            <person name="Zhou Z."/>
        </authorList>
    </citation>
    <scope>NUCLEOTIDE SEQUENCE [LARGE SCALE GENOMIC DNA]</scope>
    <source>
        <strain evidence="11">z8</strain>
    </source>
</reference>
<comment type="caution">
    <text evidence="10">The sequence shown here is derived from an EMBL/GenBank/DDBJ whole genome shotgun (WGS) entry which is preliminary data.</text>
</comment>
<dbReference type="AlphaFoldDB" id="A0A9Q5ZE43"/>
<evidence type="ECO:0000256" key="8">
    <source>
        <dbReference type="SAM" id="Phobius"/>
    </source>
</evidence>
<gene>
    <name evidence="10" type="ORF">VF08_08515</name>
</gene>
<keyword evidence="5 8" id="KW-0812">Transmembrane</keyword>
<keyword evidence="7 8" id="KW-0472">Membrane</keyword>
<dbReference type="Proteomes" id="UP000222310">
    <property type="component" value="Unassembled WGS sequence"/>
</dbReference>
<dbReference type="Pfam" id="PF13231">
    <property type="entry name" value="PMT_2"/>
    <property type="match status" value="1"/>
</dbReference>
<keyword evidence="4" id="KW-0808">Transferase</keyword>
<keyword evidence="3" id="KW-0328">Glycosyltransferase</keyword>
<dbReference type="RefSeq" id="WP_099069524.1">
    <property type="nucleotide sequence ID" value="NZ_LAHD01000017.1"/>
</dbReference>
<feature type="transmembrane region" description="Helical" evidence="8">
    <location>
        <begin position="162"/>
        <end position="190"/>
    </location>
</feature>